<keyword evidence="1" id="KW-0732">Signal</keyword>
<reference evidence="2 3" key="1">
    <citation type="journal article" date="2018" name="Int. J. Syst. Evol. Microbiol.">
        <title>Paraburkholderia azotifigens sp. nov., a nitrogen-fixing bacterium isolated from paddy soil.</title>
        <authorList>
            <person name="Choi G.M."/>
            <person name="Im W.T."/>
        </authorList>
    </citation>
    <scope>NUCLEOTIDE SEQUENCE [LARGE SCALE GENOMIC DNA]</scope>
    <source>
        <strain evidence="2 3">NF 2-5-3</strain>
    </source>
</reference>
<organism evidence="2 3">
    <name type="scientific">Paraburkholderia azotifigens</name>
    <dbReference type="NCBI Taxonomy" id="2057004"/>
    <lineage>
        <taxon>Bacteria</taxon>
        <taxon>Pseudomonadati</taxon>
        <taxon>Pseudomonadota</taxon>
        <taxon>Betaproteobacteria</taxon>
        <taxon>Burkholderiales</taxon>
        <taxon>Burkholderiaceae</taxon>
        <taxon>Paraburkholderia</taxon>
    </lineage>
</organism>
<dbReference type="EMBL" id="VOQS01000005">
    <property type="protein sequence ID" value="TXC79058.1"/>
    <property type="molecule type" value="Genomic_DNA"/>
</dbReference>
<evidence type="ECO:0000313" key="3">
    <source>
        <dbReference type="Proteomes" id="UP000321776"/>
    </source>
</evidence>
<proteinExistence type="predicted"/>
<protein>
    <recommendedName>
        <fullName evidence="4">Secretion system X translation initiation factor</fullName>
    </recommendedName>
</protein>
<accession>A0A5C6V5D3</accession>
<dbReference type="RefSeq" id="WP_147236880.1">
    <property type="nucleotide sequence ID" value="NZ_VOQS01000005.1"/>
</dbReference>
<dbReference type="Proteomes" id="UP000321776">
    <property type="component" value="Unassembled WGS sequence"/>
</dbReference>
<evidence type="ECO:0000256" key="1">
    <source>
        <dbReference type="SAM" id="SignalP"/>
    </source>
</evidence>
<comment type="caution">
    <text evidence="2">The sequence shown here is derived from an EMBL/GenBank/DDBJ whole genome shotgun (WGS) entry which is preliminary data.</text>
</comment>
<name>A0A5C6V5D3_9BURK</name>
<dbReference type="AlphaFoldDB" id="A0A5C6V5D3"/>
<feature type="signal peptide" evidence="1">
    <location>
        <begin position="1"/>
        <end position="20"/>
    </location>
</feature>
<sequence>MKRKHIVLGALFAGSAAVLAFTGGTSADQIVEAAPHRHVAPQAASSSVPSSVVMIAALRARVERVGATGGDSGRALFGALSLAPPLPTAAPTGTDIPPLPPAPSAPDMPFTYLGKQAADGRWEVYLARGEETLIVRDQTIIDGTYRIETISPPTLTLVYLPTRLVQTLEIGSAD</sequence>
<evidence type="ECO:0008006" key="4">
    <source>
        <dbReference type="Google" id="ProtNLM"/>
    </source>
</evidence>
<feature type="chain" id="PRO_5023099894" description="Secretion system X translation initiation factor" evidence="1">
    <location>
        <begin position="21"/>
        <end position="174"/>
    </location>
</feature>
<evidence type="ECO:0000313" key="2">
    <source>
        <dbReference type="EMBL" id="TXC79058.1"/>
    </source>
</evidence>
<gene>
    <name evidence="2" type="ORF">FRZ40_31980</name>
</gene>